<dbReference type="KEGG" id="tee:Tel_11160"/>
<dbReference type="InterPro" id="IPR052345">
    <property type="entry name" value="Rad_response_metalloprotease"/>
</dbReference>
<reference evidence="2" key="1">
    <citation type="submission" date="2015-10" db="EMBL/GenBank/DDBJ databases">
        <title>Description of Candidatus Tenderia electrophaga gen. nov, sp. nov., an Uncultivated Electroautotroph from a Biocathode Enrichment.</title>
        <authorList>
            <person name="Eddie B.J."/>
            <person name="Malanoski A.P."/>
            <person name="Wang Z."/>
            <person name="Hall R.J."/>
            <person name="Oh S.D."/>
            <person name="Heiner C."/>
            <person name="Lin B."/>
            <person name="Strycharz-Glaven S.M."/>
        </authorList>
    </citation>
    <scope>NUCLEOTIDE SEQUENCE [LARGE SCALE GENOMIC DNA]</scope>
    <source>
        <strain evidence="2">NRL1</strain>
    </source>
</reference>
<dbReference type="Pfam" id="PF06114">
    <property type="entry name" value="Peptidase_M78"/>
    <property type="match status" value="1"/>
</dbReference>
<name>A0A0S2TES9_9GAMM</name>
<protein>
    <recommendedName>
        <fullName evidence="1">IrrE N-terminal-like domain-containing protein</fullName>
    </recommendedName>
</protein>
<dbReference type="PANTHER" id="PTHR43236:SF2">
    <property type="entry name" value="BLL0069 PROTEIN"/>
    <property type="match status" value="1"/>
</dbReference>
<keyword evidence="3" id="KW-1185">Reference proteome</keyword>
<feature type="domain" description="IrrE N-terminal-like" evidence="1">
    <location>
        <begin position="46"/>
        <end position="155"/>
    </location>
</feature>
<dbReference type="AlphaFoldDB" id="A0A0S2TES9"/>
<dbReference type="EMBL" id="CP013099">
    <property type="protein sequence ID" value="ALP53646.1"/>
    <property type="molecule type" value="Genomic_DNA"/>
</dbReference>
<sequence>MDELTITLKARKFIRDAGIDAAPVDIARLAAAANATIKVSNDLDDDESGQTFPLGGKNIITVNGNHREERRRFTVLHEIAHIVLELPSQHHGANMTTSDLISYRGRPREEILCDVFAAECLLPYDLFRKDVEAVDVSLDAVKNLATKYKASMTSTGSRFAVNCNEPCAFVLIEHGKTRYVSNSKFLRELKGWINVGIPVPQGSVAYRLLHASSKTEDYDEIATDTWFNNGIKGFNLLSEEAMLLSEWDQCLSLIWIDDDLRPAGLGGVQDADDNELLLEELDGILPWPSKRKRK</sequence>
<dbReference type="Proteomes" id="UP000055136">
    <property type="component" value="Chromosome"/>
</dbReference>
<dbReference type="PANTHER" id="PTHR43236">
    <property type="entry name" value="ANTITOXIN HIGA1"/>
    <property type="match status" value="1"/>
</dbReference>
<dbReference type="InterPro" id="IPR010359">
    <property type="entry name" value="IrrE_HExxH"/>
</dbReference>
<proteinExistence type="predicted"/>
<evidence type="ECO:0000313" key="3">
    <source>
        <dbReference type="Proteomes" id="UP000055136"/>
    </source>
</evidence>
<evidence type="ECO:0000313" key="2">
    <source>
        <dbReference type="EMBL" id="ALP53646.1"/>
    </source>
</evidence>
<evidence type="ECO:0000259" key="1">
    <source>
        <dbReference type="Pfam" id="PF06114"/>
    </source>
</evidence>
<dbReference type="Gene3D" id="1.10.10.2910">
    <property type="match status" value="1"/>
</dbReference>
<gene>
    <name evidence="2" type="ORF">Tel_11160</name>
</gene>
<accession>A0A0S2TES9</accession>
<organism evidence="2 3">
    <name type="scientific">Candidatus Tenderia electrophaga</name>
    <dbReference type="NCBI Taxonomy" id="1748243"/>
    <lineage>
        <taxon>Bacteria</taxon>
        <taxon>Pseudomonadati</taxon>
        <taxon>Pseudomonadota</taxon>
        <taxon>Gammaproteobacteria</taxon>
        <taxon>Candidatus Tenderiales</taxon>
        <taxon>Candidatus Tenderiaceae</taxon>
        <taxon>Candidatus Tenderia</taxon>
    </lineage>
</organism>
<dbReference type="STRING" id="1748243.Tel_11160"/>